<evidence type="ECO:0000256" key="1">
    <source>
        <dbReference type="SAM" id="MobiDB-lite"/>
    </source>
</evidence>
<evidence type="ECO:0000256" key="2">
    <source>
        <dbReference type="SAM" id="SignalP"/>
    </source>
</evidence>
<organism evidence="3 4">
    <name type="scientific">Noviherbaspirillum aridicola</name>
    <dbReference type="NCBI Taxonomy" id="2849687"/>
    <lineage>
        <taxon>Bacteria</taxon>
        <taxon>Pseudomonadati</taxon>
        <taxon>Pseudomonadota</taxon>
        <taxon>Betaproteobacteria</taxon>
        <taxon>Burkholderiales</taxon>
        <taxon>Oxalobacteraceae</taxon>
        <taxon>Noviherbaspirillum</taxon>
    </lineage>
</organism>
<feature type="compositionally biased region" description="Low complexity" evidence="1">
    <location>
        <begin position="53"/>
        <end position="73"/>
    </location>
</feature>
<dbReference type="EMBL" id="BPMK01000016">
    <property type="protein sequence ID" value="GIZ53345.1"/>
    <property type="molecule type" value="Genomic_DNA"/>
</dbReference>
<feature type="signal peptide" evidence="2">
    <location>
        <begin position="1"/>
        <end position="20"/>
    </location>
</feature>
<dbReference type="Proteomes" id="UP000887222">
    <property type="component" value="Unassembled WGS sequence"/>
</dbReference>
<evidence type="ECO:0000313" key="3">
    <source>
        <dbReference type="EMBL" id="GIZ53345.1"/>
    </source>
</evidence>
<comment type="caution">
    <text evidence="3">The sequence shown here is derived from an EMBL/GenBank/DDBJ whole genome shotgun (WGS) entry which is preliminary data.</text>
</comment>
<reference evidence="3 4" key="1">
    <citation type="journal article" date="2022" name="Int. J. Syst. Evol. Microbiol.">
        <title>Noviherbaspirillum aridicola sp. nov., isolated from an arid soil in Pakistan.</title>
        <authorList>
            <person name="Khan I.U."/>
            <person name="Saqib M."/>
            <person name="Amin A."/>
            <person name="Hussain F."/>
            <person name="Li L."/>
            <person name="Liu Y.H."/>
            <person name="Fang B.Z."/>
            <person name="Ahmed I."/>
            <person name="Li W.J."/>
        </authorList>
    </citation>
    <scope>NUCLEOTIDE SEQUENCE [LARGE SCALE GENOMIC DNA]</scope>
    <source>
        <strain evidence="3 4">NCCP-691</strain>
    </source>
</reference>
<gene>
    <name evidence="3" type="ORF">NCCP691_33590</name>
</gene>
<sequence>MTLRSAKPLLACVLGIAVLAGCASSKSSTPTASAAASGMQKGKIVAVEPASVAGSTMTSPTSGSSATGSTMAGSPSAVVTVQFADGTQSRYSVTQQKTSFNVGDPVSVIMRGDSGVIMKP</sequence>
<proteinExistence type="predicted"/>
<accession>A0ABQ4Q947</accession>
<keyword evidence="2" id="KW-0732">Signal</keyword>
<dbReference type="RefSeq" id="WP_220809764.1">
    <property type="nucleotide sequence ID" value="NZ_BPMK01000016.1"/>
</dbReference>
<name>A0ABQ4Q947_9BURK</name>
<feature type="region of interest" description="Disordered" evidence="1">
    <location>
        <begin position="51"/>
        <end position="73"/>
    </location>
</feature>
<evidence type="ECO:0000313" key="4">
    <source>
        <dbReference type="Proteomes" id="UP000887222"/>
    </source>
</evidence>
<feature type="chain" id="PRO_5046417821" evidence="2">
    <location>
        <begin position="21"/>
        <end position="120"/>
    </location>
</feature>
<protein>
    <submittedName>
        <fullName evidence="3">Uncharacterized protein</fullName>
    </submittedName>
</protein>
<dbReference type="PROSITE" id="PS51257">
    <property type="entry name" value="PROKAR_LIPOPROTEIN"/>
    <property type="match status" value="1"/>
</dbReference>
<keyword evidence="4" id="KW-1185">Reference proteome</keyword>